<feature type="region of interest" description="Disordered" evidence="1">
    <location>
        <begin position="46"/>
        <end position="77"/>
    </location>
</feature>
<proteinExistence type="predicted"/>
<dbReference type="InterPro" id="IPR058714">
    <property type="entry name" value="LpqS"/>
</dbReference>
<evidence type="ECO:0000313" key="3">
    <source>
        <dbReference type="Proteomes" id="UP000092207"/>
    </source>
</evidence>
<evidence type="ECO:0000313" key="2">
    <source>
        <dbReference type="EMBL" id="OBH99282.1"/>
    </source>
</evidence>
<dbReference type="EMBL" id="LZJY01000256">
    <property type="protein sequence ID" value="OBH99282.1"/>
    <property type="molecule type" value="Genomic_DNA"/>
</dbReference>
<sequence>MTFRRAGRSSHSPRRHPAVAVFAALSLFAAAFGFWALQVGTQAGSSQHGAVPAAATAPAPSGVSSAPRPHPDFGSTLDDDKAFKSAGLKRDRPTTFSLSVPRWAWTLSFASATGAQRPIEACSPRAPSTVLAAQDILTIFCVSRR</sequence>
<accession>A0A1A2VFB5</accession>
<protein>
    <submittedName>
        <fullName evidence="2">Uncharacterized protein</fullName>
    </submittedName>
</protein>
<comment type="caution">
    <text evidence="2">The sequence shown here is derived from an EMBL/GenBank/DDBJ whole genome shotgun (WGS) entry which is preliminary data.</text>
</comment>
<dbReference type="AlphaFoldDB" id="A0A1A2VFB5"/>
<dbReference type="Pfam" id="PF26327">
    <property type="entry name" value="LpqS"/>
    <property type="match status" value="1"/>
</dbReference>
<reference evidence="2 3" key="1">
    <citation type="submission" date="2016-06" db="EMBL/GenBank/DDBJ databases">
        <authorList>
            <person name="Kjaerup R.B."/>
            <person name="Dalgaard T.S."/>
            <person name="Juul-Madsen H.R."/>
        </authorList>
    </citation>
    <scope>NUCLEOTIDE SEQUENCE [LARGE SCALE GENOMIC DNA]</scope>
    <source>
        <strain evidence="2 3">E2838</strain>
    </source>
</reference>
<name>A0A1A2VFB5_MYCSC</name>
<organism evidence="2 3">
    <name type="scientific">Mycobacterium scrofulaceum</name>
    <dbReference type="NCBI Taxonomy" id="1783"/>
    <lineage>
        <taxon>Bacteria</taxon>
        <taxon>Bacillati</taxon>
        <taxon>Actinomycetota</taxon>
        <taxon>Actinomycetes</taxon>
        <taxon>Mycobacteriales</taxon>
        <taxon>Mycobacteriaceae</taxon>
        <taxon>Mycobacterium</taxon>
    </lineage>
</organism>
<feature type="compositionally biased region" description="Low complexity" evidence="1">
    <location>
        <begin position="49"/>
        <end position="67"/>
    </location>
</feature>
<dbReference type="Proteomes" id="UP000092207">
    <property type="component" value="Unassembled WGS sequence"/>
</dbReference>
<gene>
    <name evidence="2" type="ORF">A5679_19855</name>
</gene>
<evidence type="ECO:0000256" key="1">
    <source>
        <dbReference type="SAM" id="MobiDB-lite"/>
    </source>
</evidence>